<dbReference type="EMBL" id="BKCJ011517180">
    <property type="protein sequence ID" value="GFD39482.1"/>
    <property type="molecule type" value="Genomic_DNA"/>
</dbReference>
<sequence length="96" mass="11223">AVDEIVTDAVAWAMQALLRARFSDLPAVDMKEILQQWMFKDKSYEAHKDHKKLYDVLEKSLERDYSDQLLSDLEEAHQKKRKRRDIPRTPSGSPPP</sequence>
<dbReference type="AlphaFoldDB" id="A0A699VVA3"/>
<accession>A0A699VVA3</accession>
<protein>
    <submittedName>
        <fullName evidence="2">Uncharacterized protein</fullName>
    </submittedName>
</protein>
<comment type="caution">
    <text evidence="2">The sequence shown here is derived from an EMBL/GenBank/DDBJ whole genome shotgun (WGS) entry which is preliminary data.</text>
</comment>
<proteinExistence type="predicted"/>
<evidence type="ECO:0000256" key="1">
    <source>
        <dbReference type="SAM" id="MobiDB-lite"/>
    </source>
</evidence>
<organism evidence="2">
    <name type="scientific">Tanacetum cinerariifolium</name>
    <name type="common">Dalmatian daisy</name>
    <name type="synonym">Chrysanthemum cinerariifolium</name>
    <dbReference type="NCBI Taxonomy" id="118510"/>
    <lineage>
        <taxon>Eukaryota</taxon>
        <taxon>Viridiplantae</taxon>
        <taxon>Streptophyta</taxon>
        <taxon>Embryophyta</taxon>
        <taxon>Tracheophyta</taxon>
        <taxon>Spermatophyta</taxon>
        <taxon>Magnoliopsida</taxon>
        <taxon>eudicotyledons</taxon>
        <taxon>Gunneridae</taxon>
        <taxon>Pentapetalae</taxon>
        <taxon>asterids</taxon>
        <taxon>campanulids</taxon>
        <taxon>Asterales</taxon>
        <taxon>Asteraceae</taxon>
        <taxon>Asteroideae</taxon>
        <taxon>Anthemideae</taxon>
        <taxon>Anthemidinae</taxon>
        <taxon>Tanacetum</taxon>
    </lineage>
</organism>
<evidence type="ECO:0000313" key="2">
    <source>
        <dbReference type="EMBL" id="GFD39482.1"/>
    </source>
</evidence>
<gene>
    <name evidence="2" type="ORF">Tci_911451</name>
</gene>
<feature type="region of interest" description="Disordered" evidence="1">
    <location>
        <begin position="72"/>
        <end position="96"/>
    </location>
</feature>
<feature type="non-terminal residue" evidence="2">
    <location>
        <position position="1"/>
    </location>
</feature>
<reference evidence="2" key="1">
    <citation type="journal article" date="2019" name="Sci. Rep.">
        <title>Draft genome of Tanacetum cinerariifolium, the natural source of mosquito coil.</title>
        <authorList>
            <person name="Yamashiro T."/>
            <person name="Shiraishi A."/>
            <person name="Satake H."/>
            <person name="Nakayama K."/>
        </authorList>
    </citation>
    <scope>NUCLEOTIDE SEQUENCE</scope>
</reference>
<name>A0A699VVA3_TANCI</name>